<sequence length="86" mass="8695">MPARSTSLGCGIAALVNGLDVDLVTLGGLAPLAAGIAPGELDSAYRAGLMRFRRAGAPAIVPAALGDRAPEAGVSEQVWSHVWGRT</sequence>
<evidence type="ECO:0000313" key="1">
    <source>
        <dbReference type="EMBL" id="MFC4627456.1"/>
    </source>
</evidence>
<dbReference type="RefSeq" id="WP_377132617.1">
    <property type="nucleotide sequence ID" value="NZ_JBHSFI010000002.1"/>
</dbReference>
<gene>
    <name evidence="1" type="ORF">ACFO6V_04365</name>
</gene>
<dbReference type="InterPro" id="IPR043129">
    <property type="entry name" value="ATPase_NBD"/>
</dbReference>
<name>A0ABV9HCW6_9MICO</name>
<dbReference type="Gene3D" id="3.30.420.40">
    <property type="match status" value="1"/>
</dbReference>
<evidence type="ECO:0000313" key="2">
    <source>
        <dbReference type="Proteomes" id="UP001596011"/>
    </source>
</evidence>
<reference evidence="2" key="1">
    <citation type="journal article" date="2019" name="Int. J. Syst. Evol. Microbiol.">
        <title>The Global Catalogue of Microorganisms (GCM) 10K type strain sequencing project: providing services to taxonomists for standard genome sequencing and annotation.</title>
        <authorList>
            <consortium name="The Broad Institute Genomics Platform"/>
            <consortium name="The Broad Institute Genome Sequencing Center for Infectious Disease"/>
            <person name="Wu L."/>
            <person name="Ma J."/>
        </authorList>
    </citation>
    <scope>NUCLEOTIDE SEQUENCE [LARGE SCALE GENOMIC DNA]</scope>
    <source>
        <strain evidence="2">CCUG 42722</strain>
    </source>
</reference>
<accession>A0ABV9HCW6</accession>
<dbReference type="Proteomes" id="UP001596011">
    <property type="component" value="Unassembled WGS sequence"/>
</dbReference>
<organism evidence="1 2">
    <name type="scientific">Promicromonospora alba</name>
    <dbReference type="NCBI Taxonomy" id="1616110"/>
    <lineage>
        <taxon>Bacteria</taxon>
        <taxon>Bacillati</taxon>
        <taxon>Actinomycetota</taxon>
        <taxon>Actinomycetes</taxon>
        <taxon>Micrococcales</taxon>
        <taxon>Promicromonosporaceae</taxon>
        <taxon>Promicromonospora</taxon>
    </lineage>
</organism>
<protein>
    <submittedName>
        <fullName evidence="1">Uncharacterized protein</fullName>
    </submittedName>
</protein>
<dbReference type="SUPFAM" id="SSF53067">
    <property type="entry name" value="Actin-like ATPase domain"/>
    <property type="match status" value="1"/>
</dbReference>
<proteinExistence type="predicted"/>
<keyword evidence="2" id="KW-1185">Reference proteome</keyword>
<comment type="caution">
    <text evidence="1">The sequence shown here is derived from an EMBL/GenBank/DDBJ whole genome shotgun (WGS) entry which is preliminary data.</text>
</comment>
<dbReference type="EMBL" id="JBHSFI010000002">
    <property type="protein sequence ID" value="MFC4627456.1"/>
    <property type="molecule type" value="Genomic_DNA"/>
</dbReference>